<organism evidence="2 3">
    <name type="scientific">Penstemon smallii</name>
    <dbReference type="NCBI Taxonomy" id="265156"/>
    <lineage>
        <taxon>Eukaryota</taxon>
        <taxon>Viridiplantae</taxon>
        <taxon>Streptophyta</taxon>
        <taxon>Embryophyta</taxon>
        <taxon>Tracheophyta</taxon>
        <taxon>Spermatophyta</taxon>
        <taxon>Magnoliopsida</taxon>
        <taxon>eudicotyledons</taxon>
        <taxon>Gunneridae</taxon>
        <taxon>Pentapetalae</taxon>
        <taxon>asterids</taxon>
        <taxon>lamiids</taxon>
        <taxon>Lamiales</taxon>
        <taxon>Plantaginaceae</taxon>
        <taxon>Cheloneae</taxon>
        <taxon>Penstemon</taxon>
    </lineage>
</organism>
<proteinExistence type="predicted"/>
<dbReference type="EMBL" id="JBJXBP010000007">
    <property type="protein sequence ID" value="KAL3820771.1"/>
    <property type="molecule type" value="Genomic_DNA"/>
</dbReference>
<evidence type="ECO:0000313" key="2">
    <source>
        <dbReference type="EMBL" id="KAL3820771.1"/>
    </source>
</evidence>
<dbReference type="AlphaFoldDB" id="A0ABD3S8L1"/>
<dbReference type="InterPro" id="IPR021924">
    <property type="entry name" value="DUF3537"/>
</dbReference>
<gene>
    <name evidence="2" type="ORF">ACJIZ3_006676</name>
</gene>
<sequence>MEAEVTKLLLSRNKSISPGHSFHETNYELKSYSSGLKWVFLDYSSLWRAGLSWSIFFLLNIGVPIVSHFVFSCSNCDPSHKRPYDSLVQLPLSLFGAISFISLSSFARTYGLRRFLFLDKLSEESEKVREGYKQQLHNSMKLLSAFVLPCFLADSVYKIWWFSSGGTQIPYVCDTYLSKTIVCILLMCSWLYRISICFLVCVLFKLTCSLQILRLEDFAQVFERESDVASIMIEHLRIRRNLRVISHRFRLFILSTLILVTISQFVSLLVTTKPSSTINISTAGELALCSITLVTGLFICLRSAAKITHKAQAITSLAAKWHACATIEFDELDDETATIASLGAGYSVTSGWDTDNEEGDGDDVLDNTNMVLTFANTISYQKRQALVTYFEHNKAGITVYGFMLDRTWLHTIVAIQLSLTLWTLNKTIGIS</sequence>
<feature type="transmembrane region" description="Helical" evidence="1">
    <location>
        <begin position="181"/>
        <end position="204"/>
    </location>
</feature>
<reference evidence="2 3" key="1">
    <citation type="submission" date="2024-12" db="EMBL/GenBank/DDBJ databases">
        <title>The unique morphological basis and parallel evolutionary history of personate flowers in Penstemon.</title>
        <authorList>
            <person name="Depatie T.H."/>
            <person name="Wessinger C.A."/>
        </authorList>
    </citation>
    <scope>NUCLEOTIDE SEQUENCE [LARGE SCALE GENOMIC DNA]</scope>
    <source>
        <strain evidence="2">WTNN_2</strain>
        <tissue evidence="2">Leaf</tissue>
    </source>
</reference>
<name>A0ABD3S8L1_9LAMI</name>
<evidence type="ECO:0008006" key="4">
    <source>
        <dbReference type="Google" id="ProtNLM"/>
    </source>
</evidence>
<keyword evidence="1" id="KW-0472">Membrane</keyword>
<feature type="transmembrane region" description="Helical" evidence="1">
    <location>
        <begin position="142"/>
        <end position="161"/>
    </location>
</feature>
<feature type="transmembrane region" description="Helical" evidence="1">
    <location>
        <begin position="51"/>
        <end position="71"/>
    </location>
</feature>
<feature type="transmembrane region" description="Helical" evidence="1">
    <location>
        <begin position="91"/>
        <end position="111"/>
    </location>
</feature>
<evidence type="ECO:0000256" key="1">
    <source>
        <dbReference type="SAM" id="Phobius"/>
    </source>
</evidence>
<feature type="transmembrane region" description="Helical" evidence="1">
    <location>
        <begin position="282"/>
        <end position="301"/>
    </location>
</feature>
<comment type="caution">
    <text evidence="2">The sequence shown here is derived from an EMBL/GenBank/DDBJ whole genome shotgun (WGS) entry which is preliminary data.</text>
</comment>
<accession>A0ABD3S8L1</accession>
<feature type="transmembrane region" description="Helical" evidence="1">
    <location>
        <begin position="249"/>
        <end position="270"/>
    </location>
</feature>
<dbReference type="PANTHER" id="PTHR31963">
    <property type="entry name" value="RAS GUANINE NUCLEOTIDE EXCHANGE FACTOR K"/>
    <property type="match status" value="1"/>
</dbReference>
<evidence type="ECO:0000313" key="3">
    <source>
        <dbReference type="Proteomes" id="UP001634393"/>
    </source>
</evidence>
<dbReference type="Pfam" id="PF12056">
    <property type="entry name" value="DUF3537"/>
    <property type="match status" value="1"/>
</dbReference>
<keyword evidence="3" id="KW-1185">Reference proteome</keyword>
<protein>
    <recommendedName>
        <fullName evidence="4">Gustatory receptor</fullName>
    </recommendedName>
</protein>
<dbReference type="Proteomes" id="UP001634393">
    <property type="component" value="Unassembled WGS sequence"/>
</dbReference>
<keyword evidence="1" id="KW-0812">Transmembrane</keyword>
<keyword evidence="1" id="KW-1133">Transmembrane helix</keyword>
<dbReference type="PANTHER" id="PTHR31963:SF17">
    <property type="entry name" value="PROTEIN, PUTATIVE (DUF3537)-RELATED"/>
    <property type="match status" value="1"/>
</dbReference>